<accession>A0A553HPA5</accession>
<organism evidence="1 2">
    <name type="scientific">Xylaria flabelliformis</name>
    <dbReference type="NCBI Taxonomy" id="2512241"/>
    <lineage>
        <taxon>Eukaryota</taxon>
        <taxon>Fungi</taxon>
        <taxon>Dikarya</taxon>
        <taxon>Ascomycota</taxon>
        <taxon>Pezizomycotina</taxon>
        <taxon>Sordariomycetes</taxon>
        <taxon>Xylariomycetidae</taxon>
        <taxon>Xylariales</taxon>
        <taxon>Xylariaceae</taxon>
        <taxon>Xylaria</taxon>
    </lineage>
</organism>
<keyword evidence="2" id="KW-1185">Reference proteome</keyword>
<evidence type="ECO:0008006" key="3">
    <source>
        <dbReference type="Google" id="ProtNLM"/>
    </source>
</evidence>
<protein>
    <recommendedName>
        <fullName evidence="3">F-box domain-containing protein</fullName>
    </recommendedName>
</protein>
<evidence type="ECO:0000313" key="2">
    <source>
        <dbReference type="Proteomes" id="UP000319160"/>
    </source>
</evidence>
<dbReference type="OrthoDB" id="3886018at2759"/>
<reference evidence="2" key="1">
    <citation type="submission" date="2019-06" db="EMBL/GenBank/DDBJ databases">
        <title>Draft genome sequence of the griseofulvin-producing fungus Xylaria cubensis strain G536.</title>
        <authorList>
            <person name="Mead M.E."/>
            <person name="Raja H.A."/>
            <person name="Steenwyk J.L."/>
            <person name="Knowles S.L."/>
            <person name="Oberlies N.H."/>
            <person name="Rokas A."/>
        </authorList>
    </citation>
    <scope>NUCLEOTIDE SEQUENCE [LARGE SCALE GENOMIC DNA]</scope>
    <source>
        <strain evidence="2">G536</strain>
    </source>
</reference>
<name>A0A553HPA5_9PEZI</name>
<dbReference type="Proteomes" id="UP000319160">
    <property type="component" value="Unassembled WGS sequence"/>
</dbReference>
<evidence type="ECO:0000313" key="1">
    <source>
        <dbReference type="EMBL" id="TRX89784.1"/>
    </source>
</evidence>
<sequence>MCPINLSSDAVDHDILSGNPTDRANPIIVKLLKFRDLASLRCTSRAIESKASYGSFTKRFYHKNIKLETKTLHKLVRLSNKEYLTSRLKHCTIIGIPGHKEAPRCQINVHKQLLTTIFRNFRKNIQTSSMFSLTLRIDKHINVIEPLDMISALHTFEITMAALNHSNLSVDEYLNLFNSGPTSLYHTAFLSLAQRPGPAKAFKRLKWLEMRLSPYVAHGDWYSFVSHDERNQLSTLKAISHMSAIMPKLEGFHLHWLDCHHGHMWDLGTTNRPRYREITSGSPPLNLKECALSGMSISGLNLLQFIKSTSPEVLYLKRLFLAEGVLAKSPYPEHIFEKLFERRHIGHLSIPEKSDKANESITEIGAATLLQQMSRLGYEEIPNEPRSKLHPRAREYVRLGGYAF</sequence>
<comment type="caution">
    <text evidence="1">The sequence shown here is derived from an EMBL/GenBank/DDBJ whole genome shotgun (WGS) entry which is preliminary data.</text>
</comment>
<dbReference type="EMBL" id="VFLP01000063">
    <property type="protein sequence ID" value="TRX89784.1"/>
    <property type="molecule type" value="Genomic_DNA"/>
</dbReference>
<gene>
    <name evidence="1" type="ORF">FHL15_009374</name>
</gene>
<dbReference type="AlphaFoldDB" id="A0A553HPA5"/>
<proteinExistence type="predicted"/>